<dbReference type="InterPro" id="IPR014044">
    <property type="entry name" value="CAP_dom"/>
</dbReference>
<proteinExistence type="predicted"/>
<keyword evidence="4" id="KW-1185">Reference proteome</keyword>
<evidence type="ECO:0000313" key="4">
    <source>
        <dbReference type="Proteomes" id="UP001212841"/>
    </source>
</evidence>
<gene>
    <name evidence="3" type="ORF">HK097_009025</name>
</gene>
<dbReference type="Gene3D" id="3.40.33.10">
    <property type="entry name" value="CAP"/>
    <property type="match status" value="1"/>
</dbReference>
<dbReference type="EMBL" id="JADGJD010000568">
    <property type="protein sequence ID" value="KAJ3049982.1"/>
    <property type="molecule type" value="Genomic_DNA"/>
</dbReference>
<comment type="caution">
    <text evidence="3">The sequence shown here is derived from an EMBL/GenBank/DDBJ whole genome shotgun (WGS) entry which is preliminary data.</text>
</comment>
<evidence type="ECO:0000313" key="3">
    <source>
        <dbReference type="EMBL" id="KAJ3049982.1"/>
    </source>
</evidence>
<protein>
    <recommendedName>
        <fullName evidence="2">SCP domain-containing protein</fullName>
    </recommendedName>
</protein>
<dbReference type="PANTHER" id="PTHR10334">
    <property type="entry name" value="CYSTEINE-RICH SECRETORY PROTEIN-RELATED"/>
    <property type="match status" value="1"/>
</dbReference>
<feature type="chain" id="PRO_5041900809" description="SCP domain-containing protein" evidence="1">
    <location>
        <begin position="20"/>
        <end position="198"/>
    </location>
</feature>
<feature type="domain" description="SCP" evidence="2">
    <location>
        <begin position="54"/>
        <end position="194"/>
    </location>
</feature>
<evidence type="ECO:0000259" key="2">
    <source>
        <dbReference type="SMART" id="SM00198"/>
    </source>
</evidence>
<sequence>MKFLSILTVALSAMSLVAASPTPEPATRVVVVKVSSSSGSSGSSSYSSANYGSSFKNAAVNLHNKARKATGAKNMNMLKWSDYRASIACKCTRKWANTKGISDCAPGQNSWKSSNNKLSDVNAITGAISSFVDQKKYFRAPMTYRKGQYLKKPDICHYTQLVWATTREIGCCVTRGSQGTAVTCQYHPAGNVVNQRVY</sequence>
<keyword evidence="1" id="KW-0732">Signal</keyword>
<dbReference type="Proteomes" id="UP001212841">
    <property type="component" value="Unassembled WGS sequence"/>
</dbReference>
<dbReference type="AlphaFoldDB" id="A0AAD5X4V8"/>
<feature type="signal peptide" evidence="1">
    <location>
        <begin position="1"/>
        <end position="19"/>
    </location>
</feature>
<dbReference type="Pfam" id="PF00188">
    <property type="entry name" value="CAP"/>
    <property type="match status" value="1"/>
</dbReference>
<dbReference type="SMART" id="SM00198">
    <property type="entry name" value="SCP"/>
    <property type="match status" value="1"/>
</dbReference>
<evidence type="ECO:0000256" key="1">
    <source>
        <dbReference type="SAM" id="SignalP"/>
    </source>
</evidence>
<reference evidence="3" key="1">
    <citation type="submission" date="2020-05" db="EMBL/GenBank/DDBJ databases">
        <title>Phylogenomic resolution of chytrid fungi.</title>
        <authorList>
            <person name="Stajich J.E."/>
            <person name="Amses K."/>
            <person name="Simmons R."/>
            <person name="Seto K."/>
            <person name="Myers J."/>
            <person name="Bonds A."/>
            <person name="Quandt C.A."/>
            <person name="Barry K."/>
            <person name="Liu P."/>
            <person name="Grigoriev I."/>
            <person name="Longcore J.E."/>
            <person name="James T.Y."/>
        </authorList>
    </citation>
    <scope>NUCLEOTIDE SEQUENCE</scope>
    <source>
        <strain evidence="3">JEL0318</strain>
    </source>
</reference>
<name>A0AAD5X4V8_9FUNG</name>
<dbReference type="PRINTS" id="PR00837">
    <property type="entry name" value="V5TPXLIKE"/>
</dbReference>
<dbReference type="InterPro" id="IPR001283">
    <property type="entry name" value="CRISP-related"/>
</dbReference>
<accession>A0AAD5X4V8</accession>
<dbReference type="SUPFAM" id="SSF55797">
    <property type="entry name" value="PR-1-like"/>
    <property type="match status" value="1"/>
</dbReference>
<dbReference type="InterPro" id="IPR035940">
    <property type="entry name" value="CAP_sf"/>
</dbReference>
<organism evidence="3 4">
    <name type="scientific">Rhizophlyctis rosea</name>
    <dbReference type="NCBI Taxonomy" id="64517"/>
    <lineage>
        <taxon>Eukaryota</taxon>
        <taxon>Fungi</taxon>
        <taxon>Fungi incertae sedis</taxon>
        <taxon>Chytridiomycota</taxon>
        <taxon>Chytridiomycota incertae sedis</taxon>
        <taxon>Chytridiomycetes</taxon>
        <taxon>Rhizophlyctidales</taxon>
        <taxon>Rhizophlyctidaceae</taxon>
        <taxon>Rhizophlyctis</taxon>
    </lineage>
</organism>